<gene>
    <name evidence="6" type="ORF">CC117_23295</name>
</gene>
<dbReference type="GO" id="GO:0016020">
    <property type="term" value="C:membrane"/>
    <property type="evidence" value="ECO:0007669"/>
    <property type="project" value="UniProtKB-SubCell"/>
</dbReference>
<proteinExistence type="predicted"/>
<dbReference type="RefSeq" id="WP_071087250.1">
    <property type="nucleotide sequence ID" value="NZ_MBLM01000133.1"/>
</dbReference>
<keyword evidence="4 5" id="KW-0472">Membrane</keyword>
<dbReference type="PANTHER" id="PTHR12714:SF9">
    <property type="entry name" value="PROTEIN-S-ISOPRENYLCYSTEINE O-METHYLTRANSFERASE"/>
    <property type="match status" value="1"/>
</dbReference>
<comment type="caution">
    <text evidence="6">The sequence shown here is derived from an EMBL/GenBank/DDBJ whole genome shotgun (WGS) entry which is preliminary data.</text>
</comment>
<evidence type="ECO:0000313" key="7">
    <source>
        <dbReference type="Proteomes" id="UP000179627"/>
    </source>
</evidence>
<evidence type="ECO:0000256" key="2">
    <source>
        <dbReference type="ARBA" id="ARBA00022692"/>
    </source>
</evidence>
<evidence type="ECO:0000256" key="4">
    <source>
        <dbReference type="ARBA" id="ARBA00023136"/>
    </source>
</evidence>
<dbReference type="Pfam" id="PF04140">
    <property type="entry name" value="ICMT"/>
    <property type="match status" value="1"/>
</dbReference>
<evidence type="ECO:0000313" key="6">
    <source>
        <dbReference type="EMBL" id="OHV33300.1"/>
    </source>
</evidence>
<evidence type="ECO:0000256" key="3">
    <source>
        <dbReference type="ARBA" id="ARBA00022989"/>
    </source>
</evidence>
<dbReference type="GO" id="GO:0004671">
    <property type="term" value="F:protein C-terminal S-isoprenylcysteine carboxyl O-methyltransferase activity"/>
    <property type="evidence" value="ECO:0007669"/>
    <property type="project" value="InterPro"/>
</dbReference>
<dbReference type="Gene3D" id="1.20.120.1630">
    <property type="match status" value="1"/>
</dbReference>
<sequence>MLARRFPLLLMILAAPALVYAIVRELLQWDEPAHRLAAALYLIHLCWIVLESRITVSSSQQDERPTDRGTLQFYGTARAVTVIGATFGANDRHDLHLWMLATTLLFLGGITLRLVAIHSLGRFYSHSVRALGDHEVVQGGVYRWIRHPAYAGMILANTGFVLFFLNPLSVAALVVLLVPSIIVRILIEERLLFAIDGYPEYASGRRRLIPHVW</sequence>
<evidence type="ECO:0000256" key="1">
    <source>
        <dbReference type="ARBA" id="ARBA00004141"/>
    </source>
</evidence>
<dbReference type="EMBL" id="MBLM01000133">
    <property type="protein sequence ID" value="OHV33300.1"/>
    <property type="molecule type" value="Genomic_DNA"/>
</dbReference>
<dbReference type="AlphaFoldDB" id="A0A1S1QH59"/>
<dbReference type="PANTHER" id="PTHR12714">
    <property type="entry name" value="PROTEIN-S ISOPRENYLCYSTEINE O-METHYLTRANSFERASE"/>
    <property type="match status" value="1"/>
</dbReference>
<keyword evidence="3 5" id="KW-1133">Transmembrane helix</keyword>
<dbReference type="Proteomes" id="UP000179627">
    <property type="component" value="Unassembled WGS sequence"/>
</dbReference>
<keyword evidence="7" id="KW-1185">Reference proteome</keyword>
<dbReference type="GO" id="GO:0016301">
    <property type="term" value="F:kinase activity"/>
    <property type="evidence" value="ECO:0007669"/>
    <property type="project" value="UniProtKB-KW"/>
</dbReference>
<accession>A0A1S1QH59</accession>
<feature type="transmembrane region" description="Helical" evidence="5">
    <location>
        <begin position="171"/>
        <end position="187"/>
    </location>
</feature>
<evidence type="ECO:0000256" key="5">
    <source>
        <dbReference type="SAM" id="Phobius"/>
    </source>
</evidence>
<reference evidence="7" key="1">
    <citation type="submission" date="2016-07" db="EMBL/GenBank/DDBJ databases">
        <title>Sequence Frankia sp. strain CcI1.17.</title>
        <authorList>
            <person name="Ghodhbane-Gtari F."/>
            <person name="Swanson E."/>
            <person name="Gueddou A."/>
            <person name="Morris K."/>
            <person name="Hezbri K."/>
            <person name="Ktari A."/>
            <person name="Nouioui I."/>
            <person name="Abebe-Akele F."/>
            <person name="Simpson S."/>
            <person name="Thomas K."/>
            <person name="Gtari M."/>
            <person name="Tisa L.S."/>
            <person name="Hurst S."/>
        </authorList>
    </citation>
    <scope>NUCLEOTIDE SEQUENCE [LARGE SCALE GENOMIC DNA]</scope>
    <source>
        <strain evidence="7">Cc1.17</strain>
    </source>
</reference>
<keyword evidence="2 5" id="KW-0812">Transmembrane</keyword>
<organism evidence="6 7">
    <name type="scientific">Parafrankia colletiae</name>
    <dbReference type="NCBI Taxonomy" id="573497"/>
    <lineage>
        <taxon>Bacteria</taxon>
        <taxon>Bacillati</taxon>
        <taxon>Actinomycetota</taxon>
        <taxon>Actinomycetes</taxon>
        <taxon>Frankiales</taxon>
        <taxon>Frankiaceae</taxon>
        <taxon>Parafrankia</taxon>
    </lineage>
</organism>
<keyword evidence="6" id="KW-0418">Kinase</keyword>
<comment type="subcellular location">
    <subcellularLocation>
        <location evidence="1">Membrane</location>
        <topology evidence="1">Multi-pass membrane protein</topology>
    </subcellularLocation>
</comment>
<feature type="transmembrane region" description="Helical" evidence="5">
    <location>
        <begin position="95"/>
        <end position="116"/>
    </location>
</feature>
<protein>
    <submittedName>
        <fullName evidence="6">Guanylate kinase</fullName>
    </submittedName>
</protein>
<keyword evidence="6" id="KW-0808">Transferase</keyword>
<name>A0A1S1QH59_9ACTN</name>
<dbReference type="InterPro" id="IPR007269">
    <property type="entry name" value="ICMT_MeTrfase"/>
</dbReference>